<proteinExistence type="predicted"/>
<organism evidence="1 2">
    <name type="scientific">Lactobacillus phage Bacchae</name>
    <dbReference type="NCBI Taxonomy" id="2079429"/>
    <lineage>
        <taxon>Viruses</taxon>
        <taxon>Duplodnaviria</taxon>
        <taxon>Heunggongvirae</taxon>
        <taxon>Uroviricota</taxon>
        <taxon>Caudoviricetes</taxon>
        <taxon>Herelleviridae</taxon>
        <taxon>Harbinvirus</taxon>
        <taxon>Harbinvirus bacchae</taxon>
    </lineage>
</organism>
<accession>A0A2K9VCL8</accession>
<name>A0A2K9VCL8_9CAUD</name>
<dbReference type="Proteomes" id="UP000241463">
    <property type="component" value="Segment"/>
</dbReference>
<evidence type="ECO:0000313" key="2">
    <source>
        <dbReference type="Proteomes" id="UP000241463"/>
    </source>
</evidence>
<reference evidence="1 2" key="1">
    <citation type="submission" date="2018-01" db="EMBL/GenBank/DDBJ databases">
        <title>Lactobacillus phages that infect wine-derived L. plantarum strains.</title>
        <authorList>
            <person name="Kyrkou I."/>
            <person name="Hestbjerg Hansen L."/>
        </authorList>
    </citation>
    <scope>NUCLEOTIDE SEQUENCE [LARGE SCALE GENOMIC DNA]</scope>
</reference>
<evidence type="ECO:0000313" key="1">
    <source>
        <dbReference type="EMBL" id="AUV59939.1"/>
    </source>
</evidence>
<dbReference type="RefSeq" id="YP_009798043.1">
    <property type="nucleotide sequence ID" value="NC_047924.1"/>
</dbReference>
<dbReference type="EMBL" id="MG765277">
    <property type="protein sequence ID" value="AUV59939.1"/>
    <property type="molecule type" value="Genomic_DNA"/>
</dbReference>
<sequence>MPIFVLVTDMRRRKEKRLMSSIIDNLKAGLNDTDKNGEDLDSQTKTNLFKSVSKLSEGFLDAVNAGKIEVRDIKDMKDVASIYNMIVQAGGIEGSEKAPELSKGIRNYWVINNNTPVDNVEGADVVDQLEGMSKEDINKMLNEQEKIKNNENAGDI</sequence>
<keyword evidence="2" id="KW-1185">Reference proteome</keyword>
<dbReference type="GeneID" id="54988488"/>
<protein>
    <submittedName>
        <fullName evidence="1">Uncharacterized protein</fullName>
    </submittedName>
</protein>
<dbReference type="KEGG" id="vg:54988488"/>